<dbReference type="FunFam" id="3.40.50.2000:FF:000026">
    <property type="entry name" value="Phosphatidylinositol N-acetylglucosaminyltransferase subunit A"/>
    <property type="match status" value="1"/>
</dbReference>
<comment type="caution">
    <text evidence="10">The sequence shown here is derived from an EMBL/GenBank/DDBJ whole genome shotgun (WGS) entry which is preliminary data.</text>
</comment>
<feature type="transmembrane region" description="Helical" evidence="7">
    <location>
        <begin position="396"/>
        <end position="419"/>
    </location>
</feature>
<dbReference type="InterPro" id="IPR039507">
    <property type="entry name" value="PIG-A/GPI3"/>
</dbReference>
<accession>A0AAV7KG69</accession>
<evidence type="ECO:0000259" key="9">
    <source>
        <dbReference type="Pfam" id="PF08288"/>
    </source>
</evidence>
<dbReference type="CDD" id="cd03796">
    <property type="entry name" value="GT4_PIG-A-like"/>
    <property type="match status" value="1"/>
</dbReference>
<organism evidence="10 11">
    <name type="scientific">Oopsacas minuta</name>
    <dbReference type="NCBI Taxonomy" id="111878"/>
    <lineage>
        <taxon>Eukaryota</taxon>
        <taxon>Metazoa</taxon>
        <taxon>Porifera</taxon>
        <taxon>Hexactinellida</taxon>
        <taxon>Hexasterophora</taxon>
        <taxon>Lyssacinosida</taxon>
        <taxon>Leucopsacidae</taxon>
        <taxon>Oopsacas</taxon>
    </lineage>
</organism>
<proteinExistence type="predicted"/>
<evidence type="ECO:0000259" key="8">
    <source>
        <dbReference type="Pfam" id="PF00534"/>
    </source>
</evidence>
<dbReference type="InterPro" id="IPR001296">
    <property type="entry name" value="Glyco_trans_1"/>
</dbReference>
<reference evidence="10 11" key="1">
    <citation type="journal article" date="2023" name="BMC Biol.">
        <title>The compact genome of the sponge Oopsacas minuta (Hexactinellida) is lacking key metazoan core genes.</title>
        <authorList>
            <person name="Santini S."/>
            <person name="Schenkelaars Q."/>
            <person name="Jourda C."/>
            <person name="Duchesne M."/>
            <person name="Belahbib H."/>
            <person name="Rocher C."/>
            <person name="Selva M."/>
            <person name="Riesgo A."/>
            <person name="Vervoort M."/>
            <person name="Leys S.P."/>
            <person name="Kodjabachian L."/>
            <person name="Le Bivic A."/>
            <person name="Borchiellini C."/>
            <person name="Claverie J.M."/>
            <person name="Renard E."/>
        </authorList>
    </citation>
    <scope>NUCLEOTIDE SEQUENCE [LARGE SCALE GENOMIC DNA]</scope>
    <source>
        <strain evidence="10">SPO-2</strain>
    </source>
</reference>
<keyword evidence="7" id="KW-0812">Transmembrane</keyword>
<evidence type="ECO:0000256" key="5">
    <source>
        <dbReference type="ARBA" id="ARBA00022679"/>
    </source>
</evidence>
<keyword evidence="11" id="KW-1185">Reference proteome</keyword>
<sequence>MNEPHVICMVSDFFYPNMGGVENHIFQVSECLMSRGHKVIVVTHAYGDRTGVRYLSEFLKVYYLPLYPPFYNQVIFPSVIGLIPILRDIFIREQIEIVHCHSAFSTLGLEAVSIAICFGLKCIFTDHSLFGFADASAILMNKVLELAMVNVSHAICVSYVSKQNTYLRTKMQPERIYVIPNAVDTKAFLPDPSARDPNYITISIMSRLVYRKGMDLVAGILPEICGRHKDVRFMIGGDGPKRKLLDEVCDMHNLHQQVTFLGGQNHVDVPKHLVKADIFLNPSLTEAFCVAMCEAVSCGLQVVSTNVGGIPEVLPPGMVELCQPNVQALCDGLEICIQNVRDNNIPDPWEYHNKMEEFYNWHNIAERTEIVYDSARDQPTRSRAELLITAYSLGPVIGKLVVILYSISMALLLLCSVVWPKSNIDIVPEYGFHRKRKSK</sequence>
<evidence type="ECO:0000313" key="10">
    <source>
        <dbReference type="EMBL" id="KAI6659074.1"/>
    </source>
</evidence>
<dbReference type="GO" id="GO:0017176">
    <property type="term" value="F:phosphatidylinositol N-acetylglucosaminyltransferase activity"/>
    <property type="evidence" value="ECO:0007669"/>
    <property type="project" value="UniProtKB-EC"/>
</dbReference>
<dbReference type="PANTHER" id="PTHR45871:SF1">
    <property type="entry name" value="PHOSPHATIDYLINOSITOL N-ACETYLGLUCOSAMINYLTRANSFERASE SUBUNIT A"/>
    <property type="match status" value="1"/>
</dbReference>
<evidence type="ECO:0000256" key="7">
    <source>
        <dbReference type="SAM" id="Phobius"/>
    </source>
</evidence>
<dbReference type="EC" id="2.4.1.198" evidence="2"/>
<dbReference type="SUPFAM" id="SSF53756">
    <property type="entry name" value="UDP-Glycosyltransferase/glycogen phosphorylase"/>
    <property type="match status" value="1"/>
</dbReference>
<dbReference type="AlphaFoldDB" id="A0AAV7KG69"/>
<keyword evidence="7" id="KW-1133">Transmembrane helix</keyword>
<evidence type="ECO:0000256" key="3">
    <source>
        <dbReference type="ARBA" id="ARBA00022502"/>
    </source>
</evidence>
<protein>
    <recommendedName>
        <fullName evidence="2">phosphatidylinositol N-acetylglucosaminyltransferase</fullName>
        <ecNumber evidence="2">2.4.1.198</ecNumber>
    </recommendedName>
    <alternativeName>
        <fullName evidence="6">GlcNAc-PI synthesis protein</fullName>
    </alternativeName>
</protein>
<evidence type="ECO:0000256" key="6">
    <source>
        <dbReference type="ARBA" id="ARBA00032160"/>
    </source>
</evidence>
<comment type="pathway">
    <text evidence="1">Glycolipid biosynthesis; glycosylphosphatidylinositol-anchor biosynthesis.</text>
</comment>
<feature type="domain" description="PIGA GPI anchor biosynthesis" evidence="9">
    <location>
        <begin position="44"/>
        <end position="134"/>
    </location>
</feature>
<keyword evidence="5" id="KW-0808">Transferase</keyword>
<feature type="domain" description="Glycosyl transferase family 1" evidence="8">
    <location>
        <begin position="192"/>
        <end position="335"/>
    </location>
</feature>
<dbReference type="PANTHER" id="PTHR45871">
    <property type="entry name" value="N-ACETYLGLUCOSAMINYL-PHOSPHATIDYLINOSITOL BIOSYNTHETIC PROTEIN"/>
    <property type="match status" value="1"/>
</dbReference>
<gene>
    <name evidence="10" type="ORF">LOD99_14750</name>
</gene>
<evidence type="ECO:0000256" key="2">
    <source>
        <dbReference type="ARBA" id="ARBA00012420"/>
    </source>
</evidence>
<dbReference type="Proteomes" id="UP001165289">
    <property type="component" value="Unassembled WGS sequence"/>
</dbReference>
<keyword evidence="7" id="KW-0472">Membrane</keyword>
<dbReference type="GO" id="GO:0006506">
    <property type="term" value="P:GPI anchor biosynthetic process"/>
    <property type="evidence" value="ECO:0007669"/>
    <property type="project" value="UniProtKB-KW"/>
</dbReference>
<name>A0AAV7KG69_9METZ</name>
<evidence type="ECO:0000256" key="1">
    <source>
        <dbReference type="ARBA" id="ARBA00004687"/>
    </source>
</evidence>
<dbReference type="EMBL" id="JAKMXF010000066">
    <property type="protein sequence ID" value="KAI6659074.1"/>
    <property type="molecule type" value="Genomic_DNA"/>
</dbReference>
<dbReference type="Pfam" id="PF00534">
    <property type="entry name" value="Glycos_transf_1"/>
    <property type="match status" value="1"/>
</dbReference>
<dbReference type="Gene3D" id="3.40.50.2000">
    <property type="entry name" value="Glycogen Phosphorylase B"/>
    <property type="match status" value="2"/>
</dbReference>
<dbReference type="GO" id="GO:0000506">
    <property type="term" value="C:glycosylphosphatidylinositol-N-acetylglucosaminyltransferase (GPI-GnT) complex"/>
    <property type="evidence" value="ECO:0007669"/>
    <property type="project" value="InterPro"/>
</dbReference>
<dbReference type="InterPro" id="IPR013234">
    <property type="entry name" value="PIGA_GPI_anchor_biosynthesis"/>
</dbReference>
<keyword evidence="3" id="KW-0337">GPI-anchor biosynthesis</keyword>
<evidence type="ECO:0000313" key="11">
    <source>
        <dbReference type="Proteomes" id="UP001165289"/>
    </source>
</evidence>
<keyword evidence="4 10" id="KW-0328">Glycosyltransferase</keyword>
<dbReference type="Pfam" id="PF08288">
    <property type="entry name" value="PIGA"/>
    <property type="match status" value="1"/>
</dbReference>
<evidence type="ECO:0000256" key="4">
    <source>
        <dbReference type="ARBA" id="ARBA00022676"/>
    </source>
</evidence>